<proteinExistence type="inferred from homology"/>
<dbReference type="PROSITE" id="PS00584">
    <property type="entry name" value="PFKB_KINASES_2"/>
    <property type="match status" value="1"/>
</dbReference>
<evidence type="ECO:0000256" key="5">
    <source>
        <dbReference type="ARBA" id="ARBA00022840"/>
    </source>
</evidence>
<keyword evidence="5" id="KW-0067">ATP-binding</keyword>
<dbReference type="InterPro" id="IPR002173">
    <property type="entry name" value="Carboh/pur_kinase_PfkB_CS"/>
</dbReference>
<evidence type="ECO:0000256" key="4">
    <source>
        <dbReference type="ARBA" id="ARBA00022777"/>
    </source>
</evidence>
<evidence type="ECO:0000313" key="7">
    <source>
        <dbReference type="EMBL" id="GAX47137.1"/>
    </source>
</evidence>
<dbReference type="RefSeq" id="WP_094784177.1">
    <property type="nucleotide sequence ID" value="NZ_BEDT01000001.1"/>
</dbReference>
<keyword evidence="8" id="KW-1185">Reference proteome</keyword>
<dbReference type="InterPro" id="IPR050306">
    <property type="entry name" value="PfkB_Carbo_kinase"/>
</dbReference>
<evidence type="ECO:0000256" key="3">
    <source>
        <dbReference type="ARBA" id="ARBA00022741"/>
    </source>
</evidence>
<dbReference type="GO" id="GO:0016301">
    <property type="term" value="F:kinase activity"/>
    <property type="evidence" value="ECO:0007669"/>
    <property type="project" value="UniProtKB-KW"/>
</dbReference>
<dbReference type="Pfam" id="PF00294">
    <property type="entry name" value="PfkB"/>
    <property type="match status" value="1"/>
</dbReference>
<dbReference type="InterPro" id="IPR011611">
    <property type="entry name" value="PfkB_dom"/>
</dbReference>
<reference evidence="8" key="1">
    <citation type="submission" date="2017-08" db="EMBL/GenBank/DDBJ databases">
        <title>Draft genome sequence of Lactococcus sp. strain Rs-Y01, isolated from the gut of the lower termite Reticulitermes speratus.</title>
        <authorList>
            <person name="Ohkuma M."/>
            <person name="Yuki M."/>
        </authorList>
    </citation>
    <scope>NUCLEOTIDE SEQUENCE [LARGE SCALE GENOMIC DNA]</scope>
    <source>
        <strain evidence="8">Rs-Y01</strain>
    </source>
</reference>
<keyword evidence="4" id="KW-0418">Kinase</keyword>
<evidence type="ECO:0000313" key="8">
    <source>
        <dbReference type="Proteomes" id="UP000218689"/>
    </source>
</evidence>
<dbReference type="PANTHER" id="PTHR43085:SF1">
    <property type="entry name" value="PSEUDOURIDINE KINASE-RELATED"/>
    <property type="match status" value="1"/>
</dbReference>
<evidence type="ECO:0000256" key="1">
    <source>
        <dbReference type="ARBA" id="ARBA00010688"/>
    </source>
</evidence>
<dbReference type="Gene3D" id="3.40.1190.20">
    <property type="match status" value="1"/>
</dbReference>
<gene>
    <name evidence="7" type="ORF">RsY01_719</name>
</gene>
<dbReference type="SUPFAM" id="SSF53613">
    <property type="entry name" value="Ribokinase-like"/>
    <property type="match status" value="1"/>
</dbReference>
<dbReference type="OrthoDB" id="9813569at2"/>
<evidence type="ECO:0000256" key="2">
    <source>
        <dbReference type="ARBA" id="ARBA00022679"/>
    </source>
</evidence>
<keyword evidence="2" id="KW-0808">Transferase</keyword>
<dbReference type="PANTHER" id="PTHR43085">
    <property type="entry name" value="HEXOKINASE FAMILY MEMBER"/>
    <property type="match status" value="1"/>
</dbReference>
<organism evidence="7 8">
    <name type="scientific">Pseudolactococcus reticulitermitis</name>
    <dbReference type="NCBI Taxonomy" id="2025039"/>
    <lineage>
        <taxon>Bacteria</taxon>
        <taxon>Bacillati</taxon>
        <taxon>Bacillota</taxon>
        <taxon>Bacilli</taxon>
        <taxon>Lactobacillales</taxon>
        <taxon>Streptococcaceae</taxon>
        <taxon>Pseudolactococcus</taxon>
    </lineage>
</organism>
<dbReference type="GO" id="GO:0005524">
    <property type="term" value="F:ATP binding"/>
    <property type="evidence" value="ECO:0007669"/>
    <property type="project" value="UniProtKB-KW"/>
</dbReference>
<evidence type="ECO:0000259" key="6">
    <source>
        <dbReference type="Pfam" id="PF00294"/>
    </source>
</evidence>
<dbReference type="CDD" id="cd01166">
    <property type="entry name" value="KdgK"/>
    <property type="match status" value="1"/>
</dbReference>
<protein>
    <recommendedName>
        <fullName evidence="6">Carbohydrate kinase PfkB domain-containing protein</fullName>
    </recommendedName>
</protein>
<dbReference type="EMBL" id="BEDT01000001">
    <property type="protein sequence ID" value="GAX47137.1"/>
    <property type="molecule type" value="Genomic_DNA"/>
</dbReference>
<keyword evidence="3" id="KW-0547">Nucleotide-binding</keyword>
<feature type="domain" description="Carbohydrate kinase PfkB" evidence="6">
    <location>
        <begin position="21"/>
        <end position="305"/>
    </location>
</feature>
<name>A0A224WYE6_9LACT</name>
<dbReference type="InterPro" id="IPR029056">
    <property type="entry name" value="Ribokinase-like"/>
</dbReference>
<comment type="caution">
    <text evidence="7">The sequence shown here is derived from an EMBL/GenBank/DDBJ whole genome shotgun (WGS) entry which is preliminary data.</text>
</comment>
<dbReference type="AlphaFoldDB" id="A0A224WYE6"/>
<accession>A0A224WYE6</accession>
<comment type="similarity">
    <text evidence="1">Belongs to the carbohydrate kinase PfkB family.</text>
</comment>
<dbReference type="Proteomes" id="UP000218689">
    <property type="component" value="Unassembled WGS sequence"/>
</dbReference>
<sequence>MPEFITIGEPLVVFASDELDLPLTRAVHFKKFLAGAELNVAIGLSRLGYDAAYVAKVGQDSLGNFIRAELEKSGVGDTFITQVSDYPTGFYLKEKVSNGDPKVAYFRKESAATHFDLEQLTNVDLSQIKVAHLTGIMAAISENGLTAVRSLLTELAMTDTLTVFDPNLRPALWQSEEVMRETLNDLAKSAKIILPGISEGRVLTGLSRLSDIADFYLNQSEITQTVIIKNGSEGAYVKSKNGEIFTVEGYRVAHVVDTVGAGDGFAAGLISGLLDQETLRISVQRACAIGAFAVQSVGDNNGYPNRQVLETFMHSS</sequence>